<dbReference type="GO" id="GO:0003676">
    <property type="term" value="F:nucleic acid binding"/>
    <property type="evidence" value="ECO:0007669"/>
    <property type="project" value="InterPro"/>
</dbReference>
<accession>A0A6G9AFQ0</accession>
<reference evidence="2 3" key="1">
    <citation type="submission" date="2020-03" db="EMBL/GenBank/DDBJ databases">
        <authorList>
            <person name="Kim M.K."/>
        </authorList>
    </citation>
    <scope>NUCLEOTIDE SEQUENCE [LARGE SCALE GENOMIC DNA]</scope>
    <source>
        <strain evidence="2 3">BT328</strain>
    </source>
</reference>
<keyword evidence="3" id="KW-1185">Reference proteome</keyword>
<dbReference type="KEGG" id="spib:G8759_24670"/>
<feature type="domain" description="Integrase catalytic" evidence="1">
    <location>
        <begin position="1"/>
        <end position="80"/>
    </location>
</feature>
<evidence type="ECO:0000259" key="1">
    <source>
        <dbReference type="PROSITE" id="PS50994"/>
    </source>
</evidence>
<evidence type="ECO:0000313" key="3">
    <source>
        <dbReference type="Proteomes" id="UP000501802"/>
    </source>
</evidence>
<dbReference type="Pfam" id="PF13683">
    <property type="entry name" value="rve_3"/>
    <property type="match status" value="1"/>
</dbReference>
<dbReference type="InterPro" id="IPR036397">
    <property type="entry name" value="RNaseH_sf"/>
</dbReference>
<organism evidence="2 3">
    <name type="scientific">Spirosoma aureum</name>
    <dbReference type="NCBI Taxonomy" id="2692134"/>
    <lineage>
        <taxon>Bacteria</taxon>
        <taxon>Pseudomonadati</taxon>
        <taxon>Bacteroidota</taxon>
        <taxon>Cytophagia</taxon>
        <taxon>Cytophagales</taxon>
        <taxon>Cytophagaceae</taxon>
        <taxon>Spirosoma</taxon>
    </lineage>
</organism>
<gene>
    <name evidence="2" type="ORF">G8759_24670</name>
</gene>
<dbReference type="InterPro" id="IPR050900">
    <property type="entry name" value="Transposase_IS3/IS150/IS904"/>
</dbReference>
<dbReference type="GO" id="GO:0015074">
    <property type="term" value="P:DNA integration"/>
    <property type="evidence" value="ECO:0007669"/>
    <property type="project" value="InterPro"/>
</dbReference>
<dbReference type="Proteomes" id="UP000501802">
    <property type="component" value="Chromosome"/>
</dbReference>
<dbReference type="PROSITE" id="PS50994">
    <property type="entry name" value="INTEGRASE"/>
    <property type="match status" value="1"/>
</dbReference>
<dbReference type="Gene3D" id="3.30.420.10">
    <property type="entry name" value="Ribonuclease H-like superfamily/Ribonuclease H"/>
    <property type="match status" value="1"/>
</dbReference>
<dbReference type="PANTHER" id="PTHR46889">
    <property type="entry name" value="TRANSPOSASE INSF FOR INSERTION SEQUENCE IS3B-RELATED"/>
    <property type="match status" value="1"/>
</dbReference>
<dbReference type="PANTHER" id="PTHR46889:SF4">
    <property type="entry name" value="TRANSPOSASE INSO FOR INSERTION SEQUENCE ELEMENT IS911B-RELATED"/>
    <property type="match status" value="1"/>
</dbReference>
<dbReference type="EMBL" id="CP050063">
    <property type="protein sequence ID" value="QIP11139.1"/>
    <property type="molecule type" value="Genomic_DNA"/>
</dbReference>
<dbReference type="SUPFAM" id="SSF53098">
    <property type="entry name" value="Ribonuclease H-like"/>
    <property type="match status" value="1"/>
</dbReference>
<dbReference type="InterPro" id="IPR012337">
    <property type="entry name" value="RNaseH-like_sf"/>
</dbReference>
<evidence type="ECO:0000313" key="2">
    <source>
        <dbReference type="EMBL" id="QIP11139.1"/>
    </source>
</evidence>
<protein>
    <submittedName>
        <fullName evidence="2">Transposase</fullName>
    </submittedName>
</protein>
<proteinExistence type="predicted"/>
<dbReference type="InterPro" id="IPR001584">
    <property type="entry name" value="Integrase_cat-core"/>
</dbReference>
<dbReference type="AlphaFoldDB" id="A0A6G9AFQ0"/>
<sequence>MAVLQDHQIAISWDGKGRALDNIFVERFWRTLKYEDVYLRNYQTGSELRAGLVKYFQYYNNQRPHQSLGYRPPARILMEGKKNEYKSVN</sequence>
<name>A0A6G9AFQ0_9BACT</name>